<keyword evidence="4" id="KW-0560">Oxidoreductase</keyword>
<dbReference type="EMBL" id="CP011371">
    <property type="protein sequence ID" value="AKJ30923.1"/>
    <property type="molecule type" value="Genomic_DNA"/>
</dbReference>
<dbReference type="Gene3D" id="3.40.50.970">
    <property type="match status" value="1"/>
</dbReference>
<comment type="function">
    <text evidence="2">E1 component of the 2-oxoglutarate dehydrogenase (OGDH) complex which catalyzes the decarboxylation of 2-oxoglutarate, the first step in the conversion of 2-oxoglutarate to succinyl-CoA and CO(2).</text>
</comment>
<dbReference type="InterPro" id="IPR029061">
    <property type="entry name" value="THDP-binding"/>
</dbReference>
<dbReference type="Pfam" id="PF16870">
    <property type="entry name" value="OxoGdeHyase_C"/>
    <property type="match status" value="1"/>
</dbReference>
<dbReference type="Gene3D" id="1.10.287.1150">
    <property type="entry name" value="TPP helical domain"/>
    <property type="match status" value="1"/>
</dbReference>
<dbReference type="GO" id="GO:0005829">
    <property type="term" value="C:cytosol"/>
    <property type="evidence" value="ECO:0007669"/>
    <property type="project" value="TreeGrafter"/>
</dbReference>
<comment type="cofactor">
    <cofactor evidence="1">
        <name>thiamine diphosphate</name>
        <dbReference type="ChEBI" id="CHEBI:58937"/>
    </cofactor>
</comment>
<dbReference type="Gene3D" id="3.40.50.11610">
    <property type="entry name" value="Multifunctional 2-oxoglutarate metabolism enzyme, C-terminal domain"/>
    <property type="match status" value="1"/>
</dbReference>
<dbReference type="GO" id="GO:0045252">
    <property type="term" value="C:oxoglutarate dehydrogenase complex"/>
    <property type="evidence" value="ECO:0007669"/>
    <property type="project" value="TreeGrafter"/>
</dbReference>
<proteinExistence type="predicted"/>
<dbReference type="InterPro" id="IPR001017">
    <property type="entry name" value="DH_E1"/>
</dbReference>
<feature type="domain" description="Transketolase-like pyrimidine-binding" evidence="6">
    <location>
        <begin position="521"/>
        <end position="717"/>
    </location>
</feature>
<keyword evidence="8" id="KW-1185">Reference proteome</keyword>
<dbReference type="Pfam" id="PF02779">
    <property type="entry name" value="Transket_pyr"/>
    <property type="match status" value="1"/>
</dbReference>
<evidence type="ECO:0000256" key="5">
    <source>
        <dbReference type="ARBA" id="ARBA00023052"/>
    </source>
</evidence>
<dbReference type="Proteomes" id="UP000035352">
    <property type="component" value="Chromosome"/>
</dbReference>
<accession>A0A0G3BSE1</accession>
<dbReference type="Gene3D" id="3.40.50.12470">
    <property type="match status" value="1"/>
</dbReference>
<organism evidence="7 8">
    <name type="scientific">Caldimonas brevitalea</name>
    <dbReference type="NCBI Taxonomy" id="413882"/>
    <lineage>
        <taxon>Bacteria</taxon>
        <taxon>Pseudomonadati</taxon>
        <taxon>Pseudomonadota</taxon>
        <taxon>Betaproteobacteria</taxon>
        <taxon>Burkholderiales</taxon>
        <taxon>Sphaerotilaceae</taxon>
        <taxon>Caldimonas</taxon>
    </lineage>
</organism>
<dbReference type="SMART" id="SM00861">
    <property type="entry name" value="Transket_pyr"/>
    <property type="match status" value="1"/>
</dbReference>
<evidence type="ECO:0000256" key="3">
    <source>
        <dbReference type="ARBA" id="ARBA00012280"/>
    </source>
</evidence>
<gene>
    <name evidence="7" type="ORF">AAW51_4232</name>
</gene>
<evidence type="ECO:0000256" key="1">
    <source>
        <dbReference type="ARBA" id="ARBA00001964"/>
    </source>
</evidence>
<dbReference type="PIRSF" id="PIRSF000157">
    <property type="entry name" value="Oxoglu_dh_E1"/>
    <property type="match status" value="1"/>
</dbReference>
<reference evidence="7 8" key="1">
    <citation type="submission" date="2015-05" db="EMBL/GenBank/DDBJ databases">
        <authorList>
            <person name="Tang B."/>
            <person name="Yu Y."/>
        </authorList>
    </citation>
    <scope>NUCLEOTIDE SEQUENCE [LARGE SCALE GENOMIC DNA]</scope>
    <source>
        <strain evidence="7 8">DSM 7029</strain>
    </source>
</reference>
<keyword evidence="5" id="KW-0786">Thiamine pyrophosphate</keyword>
<dbReference type="GO" id="GO:0006099">
    <property type="term" value="P:tricarboxylic acid cycle"/>
    <property type="evidence" value="ECO:0007669"/>
    <property type="project" value="TreeGrafter"/>
</dbReference>
<dbReference type="Pfam" id="PF00676">
    <property type="entry name" value="E1_dh"/>
    <property type="match status" value="1"/>
</dbReference>
<sequence>MADGALQGHRSQTDSITTSAAGALAAAGLEAAVQRFVAAHRREGHRFAALDPLGVAKPMDAQGLAPARFGLALTDTFGGAGKGWLGTHQVQELDRRLKAAYCSALALDCSAVRDESRCEWLYAKMEATAGLGAAAGGKALLDRLIRAETWEQHVAERFPEAKRFSLEGCETLVPLLDALIAEAAAQGLSHIFMGMPHRGRVNVLVNVLGMAPADILDYFDPASPNPEKHHDLVYHLGASHVVSTAQGEVSVQLSYNPSHLQSVYPVVTGMAHASQALDTPRRGTRAMALVLHGDAAFAGQGVVMETLAMSQKPGYSVGGTVHVIINNQVGFTELNMMNAAQARYCTDVTRMVDAPVLRVNADVPEQVLRAAAIAVEYRNTFGSDVVIDLIGYRRLGHSEHDMPTLTNPRGSATTQGKPSVVAVYGDALVAAGVALKAEIGAHIAASRSAAIAAFSAPERRGDDSVAATRSPAPEAAPLTHAALRAAVQEMTRLPAGFEPHVHIRKLIEGWHAVANGEAATADWCFAENMAYASVLGAGVDVRVAGLDVRRGTFMHRHAVWHHQAPQPAGQEEFIPLQQLGTTGRFDIANSVLSEEAALGFEYGYSVQASRALTVWEAQFGDFVNGAQVYVDQYISAGEDKWGYRSALTMLLPHGHEGVGPEHSNAHLGRFLSLCGDNNLRVAYPSTSAQMFHLLRRQAFCETRKPLVVMTPKVKLYKEPGSHSPVQHFLEGEFQPVLDDDLVGPVGEVTRLVLCSGKLYYQLERARREHACADVALVRVEELYPFPTDVLAKVLRRYPALRTVVWAQEENLHHGAWSFVRDDISQACPAGVELRCVARPNTASGATSSYAVHGREERELVAKAMGLAPTAR</sequence>
<dbReference type="PANTHER" id="PTHR23152:SF4">
    <property type="entry name" value="2-OXOADIPATE DEHYDROGENASE COMPLEX COMPONENT E1"/>
    <property type="match status" value="1"/>
</dbReference>
<protein>
    <recommendedName>
        <fullName evidence="3">oxoglutarate dehydrogenase (succinyl-transferring)</fullName>
        <ecNumber evidence="3">1.2.4.2</ecNumber>
    </recommendedName>
</protein>
<evidence type="ECO:0000256" key="2">
    <source>
        <dbReference type="ARBA" id="ARBA00003906"/>
    </source>
</evidence>
<dbReference type="AlphaFoldDB" id="A0A0G3BSE1"/>
<dbReference type="InterPro" id="IPR031717">
    <property type="entry name" value="ODO-1/KGD_C"/>
</dbReference>
<evidence type="ECO:0000256" key="4">
    <source>
        <dbReference type="ARBA" id="ARBA00023002"/>
    </source>
</evidence>
<dbReference type="PANTHER" id="PTHR23152">
    <property type="entry name" value="2-OXOGLUTARATE DEHYDROGENASE"/>
    <property type="match status" value="1"/>
</dbReference>
<dbReference type="GO" id="GO:0004591">
    <property type="term" value="F:oxoglutarate dehydrogenase (succinyl-transferring) activity"/>
    <property type="evidence" value="ECO:0007669"/>
    <property type="project" value="UniProtKB-EC"/>
</dbReference>
<evidence type="ECO:0000259" key="6">
    <source>
        <dbReference type="SMART" id="SM00861"/>
    </source>
</evidence>
<dbReference type="STRING" id="413882.AAW51_4232"/>
<dbReference type="PATRIC" id="fig|413882.6.peg.4424"/>
<dbReference type="InterPro" id="IPR042179">
    <property type="entry name" value="KGD_C_sf"/>
</dbReference>
<dbReference type="EC" id="1.2.4.2" evidence="3"/>
<evidence type="ECO:0000313" key="7">
    <source>
        <dbReference type="EMBL" id="AKJ30923.1"/>
    </source>
</evidence>
<dbReference type="NCBIfam" id="TIGR00239">
    <property type="entry name" value="2oxo_dh_E1"/>
    <property type="match status" value="1"/>
</dbReference>
<name>A0A0G3BSE1_9BURK</name>
<dbReference type="GO" id="GO:0030976">
    <property type="term" value="F:thiamine pyrophosphate binding"/>
    <property type="evidence" value="ECO:0007669"/>
    <property type="project" value="InterPro"/>
</dbReference>
<evidence type="ECO:0000313" key="8">
    <source>
        <dbReference type="Proteomes" id="UP000035352"/>
    </source>
</evidence>
<dbReference type="NCBIfam" id="NF006914">
    <property type="entry name" value="PRK09404.1"/>
    <property type="match status" value="1"/>
</dbReference>
<dbReference type="InterPro" id="IPR011603">
    <property type="entry name" value="2oxoglutarate_DH_E1"/>
</dbReference>
<dbReference type="KEGG" id="pbh:AAW51_4232"/>
<dbReference type="SUPFAM" id="SSF52518">
    <property type="entry name" value="Thiamin diphosphate-binding fold (THDP-binding)"/>
    <property type="match status" value="2"/>
</dbReference>
<dbReference type="InterPro" id="IPR005475">
    <property type="entry name" value="Transketolase-like_Pyr-bd"/>
</dbReference>